<evidence type="ECO:0000313" key="1">
    <source>
        <dbReference type="EMBL" id="GFF44119.1"/>
    </source>
</evidence>
<comment type="caution">
    <text evidence="1">The sequence shown here is derived from an EMBL/GenBank/DDBJ whole genome shotgun (WGS) entry which is preliminary data.</text>
</comment>
<name>A0A8H3RXW0_9EURO</name>
<dbReference type="EMBL" id="BLKC01000056">
    <property type="protein sequence ID" value="GFF44119.1"/>
    <property type="molecule type" value="Genomic_DNA"/>
</dbReference>
<evidence type="ECO:0000313" key="2">
    <source>
        <dbReference type="Proteomes" id="UP000465221"/>
    </source>
</evidence>
<dbReference type="Proteomes" id="UP000465221">
    <property type="component" value="Unassembled WGS sequence"/>
</dbReference>
<sequence>MLFIIGQQPDVVDIVSYNDPEPPYHFRMANARLLLTWARYLSNRRYHEVETFWVKNVKVVAKGGAAHALGSHMAPGGYRMFSWSSRLILAKNNGKQTESWAVVHEVQENHPGDVLCCTKMGRDSCWSPKTTGPSRARCDRVSERCARDHD</sequence>
<proteinExistence type="predicted"/>
<dbReference type="AlphaFoldDB" id="A0A8H3RXW0"/>
<organism evidence="1 2">
    <name type="scientific">Aspergillus udagawae</name>
    <dbReference type="NCBI Taxonomy" id="91492"/>
    <lineage>
        <taxon>Eukaryota</taxon>
        <taxon>Fungi</taxon>
        <taxon>Dikarya</taxon>
        <taxon>Ascomycota</taxon>
        <taxon>Pezizomycotina</taxon>
        <taxon>Eurotiomycetes</taxon>
        <taxon>Eurotiomycetidae</taxon>
        <taxon>Eurotiales</taxon>
        <taxon>Aspergillaceae</taxon>
        <taxon>Aspergillus</taxon>
        <taxon>Aspergillus subgen. Fumigati</taxon>
    </lineage>
</organism>
<reference evidence="1 2" key="1">
    <citation type="submission" date="2020-01" db="EMBL/GenBank/DDBJ databases">
        <title>Draft genome sequence of Aspergillus udagawae IFM 46972.</title>
        <authorList>
            <person name="Takahashi H."/>
            <person name="Yaguchi T."/>
        </authorList>
    </citation>
    <scope>NUCLEOTIDE SEQUENCE [LARGE SCALE GENOMIC DNA]</scope>
    <source>
        <strain evidence="1 2">IFM 46972</strain>
    </source>
</reference>
<accession>A0A8H3RXW0</accession>
<gene>
    <name evidence="1" type="ORF">IFM46972_07442</name>
</gene>
<protein>
    <submittedName>
        <fullName evidence="1">Uncharacterized protein</fullName>
    </submittedName>
</protein>